<dbReference type="Gene3D" id="2.60.40.1180">
    <property type="entry name" value="Golgi alpha-mannosidase II"/>
    <property type="match status" value="1"/>
</dbReference>
<evidence type="ECO:0000256" key="3">
    <source>
        <dbReference type="ARBA" id="ARBA00022946"/>
    </source>
</evidence>
<dbReference type="SMART" id="SM00642">
    <property type="entry name" value="Aamy"/>
    <property type="match status" value="1"/>
</dbReference>
<evidence type="ECO:0000256" key="4">
    <source>
        <dbReference type="ARBA" id="ARBA00023295"/>
    </source>
</evidence>
<comment type="similarity">
    <text evidence="1">Belongs to the glycosyl hydrolase 13 family.</text>
</comment>
<proteinExistence type="inferred from homology"/>
<dbReference type="Gene3D" id="2.60.40.10">
    <property type="entry name" value="Immunoglobulins"/>
    <property type="match status" value="1"/>
</dbReference>
<keyword evidence="2" id="KW-0378">Hydrolase</keyword>
<gene>
    <name evidence="6" type="ORF">SAMN00777080_4862</name>
</gene>
<evidence type="ECO:0000313" key="7">
    <source>
        <dbReference type="Proteomes" id="UP000192333"/>
    </source>
</evidence>
<dbReference type="NCBIfam" id="TIGR02100">
    <property type="entry name" value="glgX_debranch"/>
    <property type="match status" value="1"/>
</dbReference>
<dbReference type="CDD" id="cd11326">
    <property type="entry name" value="AmyAc_Glg_debranch"/>
    <property type="match status" value="1"/>
</dbReference>
<dbReference type="PANTHER" id="PTHR43002">
    <property type="entry name" value="GLYCOGEN DEBRANCHING ENZYME"/>
    <property type="match status" value="1"/>
</dbReference>
<dbReference type="InterPro" id="IPR011837">
    <property type="entry name" value="Glycogen_debranch_GlgX"/>
</dbReference>
<dbReference type="Pfam" id="PF02922">
    <property type="entry name" value="CBM_48"/>
    <property type="match status" value="1"/>
</dbReference>
<evidence type="ECO:0000256" key="2">
    <source>
        <dbReference type="ARBA" id="ARBA00022801"/>
    </source>
</evidence>
<dbReference type="Gene3D" id="3.20.20.80">
    <property type="entry name" value="Glycosidases"/>
    <property type="match status" value="1"/>
</dbReference>
<dbReference type="SUPFAM" id="SSF51011">
    <property type="entry name" value="Glycosyl hydrolase domain"/>
    <property type="match status" value="1"/>
</dbReference>
<dbReference type="InterPro" id="IPR017853">
    <property type="entry name" value="GH"/>
</dbReference>
<name>A0A1W2HBL3_9BACT</name>
<dbReference type="RefSeq" id="WP_084123116.1">
    <property type="nucleotide sequence ID" value="NZ_LT838813.1"/>
</dbReference>
<organism evidence="6 7">
    <name type="scientific">Aquiflexum balticum DSM 16537</name>
    <dbReference type="NCBI Taxonomy" id="758820"/>
    <lineage>
        <taxon>Bacteria</taxon>
        <taxon>Pseudomonadati</taxon>
        <taxon>Bacteroidota</taxon>
        <taxon>Cytophagia</taxon>
        <taxon>Cytophagales</taxon>
        <taxon>Cyclobacteriaceae</taxon>
        <taxon>Aquiflexum</taxon>
    </lineage>
</organism>
<sequence>MSPRKLKYKHSPGQSFPIGPSFMHGGINFCLFSKNAEWVELLFFDKAEDTKPSQSIRLDPNINKTYKYWHVFVEGVKPGQLYGYRIHGPFNPAKGHRFDASKVILDPYAKSVTIPDGYNRKALSVFGDSSARSMKSVLVDLSQYDWEGDEHPRSPFSRTVIYELHVGGFTKRANSGVEEGKRGTFLGLIEKIPYLVELGITAVELLPIFQFDRQDAPEGRVNYWGYSPISFFAPHQGYSSGKDPLQVLNDFRDMVKAFHKAGIEVILDVVFNHTAENHEEGPTYTFRGIDNSVYYILDNDRSKYKNFSGTGNTLNANQSIVRRMILSSLHFWVRDMHVDGFRFDLASVLSRDEKGNPIENAPILWDIESDPILAGTKLIAEAWDAAGLYQVGNFTGDSWKEWNGRFRDDVRSFMRGDKGKVGPFVTRLIGSPDMYEAKNRELEQSINFITCHDGFTLHDLVSYNKKHNEANGENNQDGNNENLSWNCGIEGPTDNQAILKLRRRQIKNFLTLNMLSLGAPMLLMGDEILHTQKGNNNAYCQDNELSWFDWDLLQKNGDIFRFVKILIKKRLKRESAQANFNLSLREFLSQSTIQWHGVKLKNPDWSYNSHSIAMTINALSGKMAMHYMVNAYRKALTFEVPREVDGKKVTWSRWIDTALDSPEDICLWQHAKPLANGSYHVEANSIVIILSKID</sequence>
<keyword evidence="3" id="KW-0809">Transit peptide</keyword>
<dbReference type="Pfam" id="PF00128">
    <property type="entry name" value="Alpha-amylase"/>
    <property type="match status" value="1"/>
</dbReference>
<dbReference type="EMBL" id="LT838813">
    <property type="protein sequence ID" value="SMD46181.1"/>
    <property type="molecule type" value="Genomic_DNA"/>
</dbReference>
<dbReference type="InterPro" id="IPR013780">
    <property type="entry name" value="Glyco_hydro_b"/>
</dbReference>
<protein>
    <submittedName>
        <fullName evidence="6">Glycogen operon protein</fullName>
    </submittedName>
</protein>
<evidence type="ECO:0000256" key="1">
    <source>
        <dbReference type="ARBA" id="ARBA00008061"/>
    </source>
</evidence>
<keyword evidence="4" id="KW-0326">Glycosidase</keyword>
<dbReference type="InterPro" id="IPR014756">
    <property type="entry name" value="Ig_E-set"/>
</dbReference>
<dbReference type="GO" id="GO:0005980">
    <property type="term" value="P:glycogen catabolic process"/>
    <property type="evidence" value="ECO:0007669"/>
    <property type="project" value="InterPro"/>
</dbReference>
<dbReference type="InterPro" id="IPR013783">
    <property type="entry name" value="Ig-like_fold"/>
</dbReference>
<accession>A0A1W2HBL3</accession>
<feature type="domain" description="Glycosyl hydrolase family 13 catalytic" evidence="5">
    <location>
        <begin position="163"/>
        <end position="570"/>
    </location>
</feature>
<dbReference type="SUPFAM" id="SSF81296">
    <property type="entry name" value="E set domains"/>
    <property type="match status" value="1"/>
</dbReference>
<evidence type="ECO:0000313" key="6">
    <source>
        <dbReference type="EMBL" id="SMD46181.1"/>
    </source>
</evidence>
<reference evidence="7" key="1">
    <citation type="submission" date="2017-04" db="EMBL/GenBank/DDBJ databases">
        <authorList>
            <person name="Varghese N."/>
            <person name="Submissions S."/>
        </authorList>
    </citation>
    <scope>NUCLEOTIDE SEQUENCE [LARGE SCALE GENOMIC DNA]</scope>
    <source>
        <strain evidence="7">DSM 16537</strain>
    </source>
</reference>
<dbReference type="InterPro" id="IPR006047">
    <property type="entry name" value="GH13_cat_dom"/>
</dbReference>
<evidence type="ECO:0000259" key="5">
    <source>
        <dbReference type="SMART" id="SM00642"/>
    </source>
</evidence>
<dbReference type="InterPro" id="IPR044505">
    <property type="entry name" value="GlgX_Isoamylase_N_E_set"/>
</dbReference>
<dbReference type="InterPro" id="IPR004193">
    <property type="entry name" value="Glyco_hydro_13_N"/>
</dbReference>
<dbReference type="GO" id="GO:0019156">
    <property type="term" value="F:isoamylase activity"/>
    <property type="evidence" value="ECO:0007669"/>
    <property type="project" value="UniProtKB-ARBA"/>
</dbReference>
<dbReference type="STRING" id="758820.SAMN00777080_4862"/>
<dbReference type="Pfam" id="PF21156">
    <property type="entry name" value="ISOA1-3_C"/>
    <property type="match status" value="1"/>
</dbReference>
<dbReference type="AlphaFoldDB" id="A0A1W2HBL3"/>
<dbReference type="Proteomes" id="UP000192333">
    <property type="component" value="Chromosome I"/>
</dbReference>
<keyword evidence="7" id="KW-1185">Reference proteome</keyword>
<dbReference type="OrthoDB" id="9761875at2"/>
<dbReference type="CDD" id="cd02856">
    <property type="entry name" value="E_set_GDE_Isoamylase_N"/>
    <property type="match status" value="1"/>
</dbReference>
<dbReference type="GO" id="GO:0004135">
    <property type="term" value="F:amylo-alpha-1,6-glucosidase activity"/>
    <property type="evidence" value="ECO:0007669"/>
    <property type="project" value="InterPro"/>
</dbReference>
<dbReference type="InterPro" id="IPR048650">
    <property type="entry name" value="ISOA1-3-like_C"/>
</dbReference>
<dbReference type="SUPFAM" id="SSF51445">
    <property type="entry name" value="(Trans)glycosidases"/>
    <property type="match status" value="1"/>
</dbReference>